<evidence type="ECO:0000313" key="2">
    <source>
        <dbReference type="EMBL" id="KAK1400970.1"/>
    </source>
</evidence>
<dbReference type="Proteomes" id="UP001237642">
    <property type="component" value="Unassembled WGS sequence"/>
</dbReference>
<keyword evidence="3" id="KW-1185">Reference proteome</keyword>
<dbReference type="PANTHER" id="PTHR31147">
    <property type="entry name" value="ACYL TRANSFERASE 4"/>
    <property type="match status" value="1"/>
</dbReference>
<dbReference type="Pfam" id="PF02458">
    <property type="entry name" value="Transferase"/>
    <property type="match status" value="1"/>
</dbReference>
<comment type="caution">
    <text evidence="2">The sequence shown here is derived from an EMBL/GenBank/DDBJ whole genome shotgun (WGS) entry which is preliminary data.</text>
</comment>
<organism evidence="2 3">
    <name type="scientific">Heracleum sosnowskyi</name>
    <dbReference type="NCBI Taxonomy" id="360622"/>
    <lineage>
        <taxon>Eukaryota</taxon>
        <taxon>Viridiplantae</taxon>
        <taxon>Streptophyta</taxon>
        <taxon>Embryophyta</taxon>
        <taxon>Tracheophyta</taxon>
        <taxon>Spermatophyta</taxon>
        <taxon>Magnoliopsida</taxon>
        <taxon>eudicotyledons</taxon>
        <taxon>Gunneridae</taxon>
        <taxon>Pentapetalae</taxon>
        <taxon>asterids</taxon>
        <taxon>campanulids</taxon>
        <taxon>Apiales</taxon>
        <taxon>Apiaceae</taxon>
        <taxon>Apioideae</taxon>
        <taxon>apioid superclade</taxon>
        <taxon>Tordylieae</taxon>
        <taxon>Tordyliinae</taxon>
        <taxon>Heracleum</taxon>
    </lineage>
</organism>
<evidence type="ECO:0000256" key="1">
    <source>
        <dbReference type="ARBA" id="ARBA00009861"/>
    </source>
</evidence>
<accession>A0AAD8JAL6</accession>
<dbReference type="PANTHER" id="PTHR31147:SF25">
    <property type="entry name" value="HXXXD-TYPE ACYL-TRANSFERASE FAMILY PROTEIN"/>
    <property type="match status" value="1"/>
</dbReference>
<sequence length="452" mass="50806">MATPLLIQKNDVVLVKPAGFTPTEVLSLSTLDNDQVVEMIYQTVYVYKANNITNLDPSLVIKEALSKVLVHYYPFAGKIKREKDNKLRVTCNADGVPFQEAYVDCELLSLRYLEGVDSETAELLSFDWPSESEYGYHPLLLRVTKFSCGGFTITLGLSHSICDGTGAAQFYKALAELASGKSEPTIKPVWKRERLVGTARKDPILPLIDMSSLAKSPFLPCTDVAHESFYVSEEAIRRLKTSLSRELGEKEMENFTTMEILGAYVWRSRSRALQLSSDGKTTFCMIMGIRKVLNPPLIVGYYGNTILYSSHVVLTVGDLEKIPLSEVAKLIKESKKVLTSTDFVQKMLDRKETMLQNYVELEISQGTSCIELTDWRHIGLLEDVDFGWKEVVNMIPLPWNNFFIDLCMILPPCEINASVNGKGGVRVLVTLPEAAMTKMKEEMKILHQYDVI</sequence>
<protein>
    <submittedName>
        <fullName evidence="2">Taxadien-5-alpha-ol O-acetyltransferase</fullName>
    </submittedName>
</protein>
<proteinExistence type="inferred from homology"/>
<dbReference type="EMBL" id="JAUIZM010000001">
    <property type="protein sequence ID" value="KAK1400970.1"/>
    <property type="molecule type" value="Genomic_DNA"/>
</dbReference>
<gene>
    <name evidence="2" type="ORF">POM88_000575</name>
</gene>
<dbReference type="AlphaFoldDB" id="A0AAD8JAL6"/>
<evidence type="ECO:0000313" key="3">
    <source>
        <dbReference type="Proteomes" id="UP001237642"/>
    </source>
</evidence>
<dbReference type="InterPro" id="IPR023213">
    <property type="entry name" value="CAT-like_dom_sf"/>
</dbReference>
<reference evidence="2" key="2">
    <citation type="submission" date="2023-05" db="EMBL/GenBank/DDBJ databases">
        <authorList>
            <person name="Schelkunov M.I."/>
        </authorList>
    </citation>
    <scope>NUCLEOTIDE SEQUENCE</scope>
    <source>
        <strain evidence="2">Hsosn_3</strain>
        <tissue evidence="2">Leaf</tissue>
    </source>
</reference>
<name>A0AAD8JAL6_9APIA</name>
<comment type="similarity">
    <text evidence="1">Belongs to the plant acyltransferase family.</text>
</comment>
<reference evidence="2" key="1">
    <citation type="submission" date="2023-02" db="EMBL/GenBank/DDBJ databases">
        <title>Genome of toxic invasive species Heracleum sosnowskyi carries increased number of genes despite the absence of recent whole-genome duplications.</title>
        <authorList>
            <person name="Schelkunov M."/>
            <person name="Shtratnikova V."/>
            <person name="Makarenko M."/>
            <person name="Klepikova A."/>
            <person name="Omelchenko D."/>
            <person name="Novikova G."/>
            <person name="Obukhova E."/>
            <person name="Bogdanov V."/>
            <person name="Penin A."/>
            <person name="Logacheva M."/>
        </authorList>
    </citation>
    <scope>NUCLEOTIDE SEQUENCE</scope>
    <source>
        <strain evidence="2">Hsosn_3</strain>
        <tissue evidence="2">Leaf</tissue>
    </source>
</reference>
<dbReference type="Gene3D" id="3.30.559.10">
    <property type="entry name" value="Chloramphenicol acetyltransferase-like domain"/>
    <property type="match status" value="2"/>
</dbReference>
<dbReference type="InterPro" id="IPR050898">
    <property type="entry name" value="Plant_acyltransferase"/>
</dbReference>